<protein>
    <submittedName>
        <fullName evidence="2">Uncharacterized protein</fullName>
    </submittedName>
</protein>
<dbReference type="AlphaFoldDB" id="A0AAV4B3E7"/>
<name>A0AAV4B3E7_9GAST</name>
<dbReference type="EMBL" id="BLXT01004521">
    <property type="protein sequence ID" value="GFO14032.1"/>
    <property type="molecule type" value="Genomic_DNA"/>
</dbReference>
<evidence type="ECO:0000256" key="1">
    <source>
        <dbReference type="SAM" id="MobiDB-lite"/>
    </source>
</evidence>
<dbReference type="Proteomes" id="UP000735302">
    <property type="component" value="Unassembled WGS sequence"/>
</dbReference>
<gene>
    <name evidence="2" type="ORF">PoB_004053700</name>
</gene>
<comment type="caution">
    <text evidence="2">The sequence shown here is derived from an EMBL/GenBank/DDBJ whole genome shotgun (WGS) entry which is preliminary data.</text>
</comment>
<organism evidence="2 3">
    <name type="scientific">Plakobranchus ocellatus</name>
    <dbReference type="NCBI Taxonomy" id="259542"/>
    <lineage>
        <taxon>Eukaryota</taxon>
        <taxon>Metazoa</taxon>
        <taxon>Spiralia</taxon>
        <taxon>Lophotrochozoa</taxon>
        <taxon>Mollusca</taxon>
        <taxon>Gastropoda</taxon>
        <taxon>Heterobranchia</taxon>
        <taxon>Euthyneura</taxon>
        <taxon>Panpulmonata</taxon>
        <taxon>Sacoglossa</taxon>
        <taxon>Placobranchoidea</taxon>
        <taxon>Plakobranchidae</taxon>
        <taxon>Plakobranchus</taxon>
    </lineage>
</organism>
<proteinExistence type="predicted"/>
<feature type="compositionally biased region" description="Polar residues" evidence="1">
    <location>
        <begin position="152"/>
        <end position="166"/>
    </location>
</feature>
<sequence>MPEVLRGLLSTLKTEWEAHTYKQTGSTNNSSETAQFTKKLVSTPEMYGDRWYMRQCGQPTFWGTTLDNNNNNNNNSRTMALFSQNPNCSRHGPNLVKLANKPISKASSNRLQPFQPATLCVLSILITRSSHNQLTLPASPLGTTFTSGDHLSSANFSSQDRQTSSLDIPARRNLSQPVELSRSPAEIFRSLFHSGRFP</sequence>
<feature type="region of interest" description="Disordered" evidence="1">
    <location>
        <begin position="152"/>
        <end position="176"/>
    </location>
</feature>
<accession>A0AAV4B3E7</accession>
<evidence type="ECO:0000313" key="3">
    <source>
        <dbReference type="Proteomes" id="UP000735302"/>
    </source>
</evidence>
<keyword evidence="3" id="KW-1185">Reference proteome</keyword>
<reference evidence="2 3" key="1">
    <citation type="journal article" date="2021" name="Elife">
        <title>Chloroplast acquisition without the gene transfer in kleptoplastic sea slugs, Plakobranchus ocellatus.</title>
        <authorList>
            <person name="Maeda T."/>
            <person name="Takahashi S."/>
            <person name="Yoshida T."/>
            <person name="Shimamura S."/>
            <person name="Takaki Y."/>
            <person name="Nagai Y."/>
            <person name="Toyoda A."/>
            <person name="Suzuki Y."/>
            <person name="Arimoto A."/>
            <person name="Ishii H."/>
            <person name="Satoh N."/>
            <person name="Nishiyama T."/>
            <person name="Hasebe M."/>
            <person name="Maruyama T."/>
            <person name="Minagawa J."/>
            <person name="Obokata J."/>
            <person name="Shigenobu S."/>
        </authorList>
    </citation>
    <scope>NUCLEOTIDE SEQUENCE [LARGE SCALE GENOMIC DNA]</scope>
</reference>
<evidence type="ECO:0000313" key="2">
    <source>
        <dbReference type="EMBL" id="GFO14032.1"/>
    </source>
</evidence>